<name>A0AAU8TH26_9PSED</name>
<organism evidence="1 2">
    <name type="scientific">Pseudomonas synxantha</name>
    <dbReference type="NCBI Taxonomy" id="47883"/>
    <lineage>
        <taxon>Bacteria</taxon>
        <taxon>Pseudomonadati</taxon>
        <taxon>Pseudomonadota</taxon>
        <taxon>Gammaproteobacteria</taxon>
        <taxon>Pseudomonadales</taxon>
        <taxon>Pseudomonadaceae</taxon>
        <taxon>Pseudomonas</taxon>
    </lineage>
</organism>
<evidence type="ECO:0008006" key="3">
    <source>
        <dbReference type="Google" id="ProtNLM"/>
    </source>
</evidence>
<accession>A0AAU8TH26</accession>
<dbReference type="EMBL" id="CP011117">
    <property type="protein sequence ID" value="AKA81752.1"/>
    <property type="molecule type" value="Genomic_DNA"/>
</dbReference>
<dbReference type="AlphaFoldDB" id="A0AAU8TH26"/>
<evidence type="ECO:0000313" key="2">
    <source>
        <dbReference type="Proteomes" id="UP000033099"/>
    </source>
</evidence>
<proteinExistence type="predicted"/>
<dbReference type="KEGG" id="pfb:VO64_1206"/>
<reference evidence="1 2" key="1">
    <citation type="journal article" date="2015" name="Genome Announc.">
        <title>Complete Genome Sequence of Biocontrol Strain Pseudomonas fluorescens LBUM223.</title>
        <authorList>
            <person name="Roquigny R."/>
            <person name="Arseneault T."/>
            <person name="Gadkar V.J."/>
            <person name="Novinscak A."/>
            <person name="Joly D.L."/>
            <person name="Filion M."/>
        </authorList>
    </citation>
    <scope>NUCLEOTIDE SEQUENCE [LARGE SCALE GENOMIC DNA]</scope>
    <source>
        <strain evidence="1 2">LBUM223</strain>
    </source>
</reference>
<dbReference type="RefSeq" id="WP_046068893.1">
    <property type="nucleotide sequence ID" value="NZ_CP011117.2"/>
</dbReference>
<protein>
    <recommendedName>
        <fullName evidence="3">DNA binding HTH domain-containing protein</fullName>
    </recommendedName>
</protein>
<evidence type="ECO:0000313" key="1">
    <source>
        <dbReference type="EMBL" id="AKA81752.1"/>
    </source>
</evidence>
<dbReference type="Proteomes" id="UP000033099">
    <property type="component" value="Chromosome"/>
</dbReference>
<gene>
    <name evidence="1" type="ORF">VO64_1206</name>
</gene>
<sequence length="104" mass="11056">MIGVPMANPRDTVIADLHRQMDAFFGAGNKAKQIAAGVSGEVGGPIKCARANKLRTERDKLAPDLKQLAESGTSINKAAAALGIDHKRARLIARENGFKFTDSP</sequence>